<proteinExistence type="predicted"/>
<sequence>MNQSINGIFRYNYSKTYCSIMIENQIVNIIIPKLYCNGALDGDEVSISILSPNYWEVIDLITGNIIQSTKPNDNFKIFLPQIQVTNIIQLIQSIQQVNGRTIVAVGKVDSINNIQDIECTGYIEHRMFFCDDKRIPVCKINNSDNNFHRVKGRFKRRDQIFEIESIIQYKQTKEKNKENEMDDSETIIIMCDDITPQNTQLFTLDSNMIYCVEPQNDGIHFDLRNRRVFTIDNKETKMRDDALHICFVSQNEIEIGIHCIDFTDEINAQQISDIINNKREGSSGKIFDKKKSESLSLNKGKICSACSVLFNVDLTRKCIQKVRIGKTIIRINTNLTFEQFNNICKNKDFSFDSCFYPKEQIIKDCFNLQMVTQKILLPSLKGYTKQGDNSGDDIIRILGEFVGRVVGEILYRNYGDLAIVLKFRNIHFASFRSPLRKVHDICVIKQLESVSCHYNDEEMALYSLIEKRYLQEQRQRNEWLDKS</sequence>
<dbReference type="GO" id="GO:0006402">
    <property type="term" value="P:mRNA catabolic process"/>
    <property type="evidence" value="ECO:0007669"/>
    <property type="project" value="TreeGrafter"/>
</dbReference>
<dbReference type="GO" id="GO:0000175">
    <property type="term" value="F:3'-5'-RNA exonuclease activity"/>
    <property type="evidence" value="ECO:0007669"/>
    <property type="project" value="TreeGrafter"/>
</dbReference>
<protein>
    <recommendedName>
        <fullName evidence="1">RNB domain-containing protein</fullName>
    </recommendedName>
</protein>
<dbReference type="RefSeq" id="XP_001738835.1">
    <property type="nucleotide sequence ID" value="XM_001738783.1"/>
</dbReference>
<dbReference type="EMBL" id="DS549795">
    <property type="protein sequence ID" value="EDR24799.1"/>
    <property type="molecule type" value="Genomic_DNA"/>
</dbReference>
<reference evidence="3" key="1">
    <citation type="submission" date="2007-12" db="EMBL/GenBank/DDBJ databases">
        <title>Annotation of Entamoeba dispar SAW760.</title>
        <authorList>
            <person name="Lorenzi H."/>
            <person name="Inman J."/>
            <person name="Schobel S."/>
            <person name="Amedeo P."/>
            <person name="Caler E."/>
        </authorList>
    </citation>
    <scope>NUCLEOTIDE SEQUENCE [LARGE SCALE GENOMIC DNA]</scope>
    <source>
        <strain evidence="3">ATCC PRA-260 / SAW760</strain>
    </source>
</reference>
<dbReference type="SUPFAM" id="SSF50249">
    <property type="entry name" value="Nucleic acid-binding proteins"/>
    <property type="match status" value="1"/>
</dbReference>
<dbReference type="GO" id="GO:0003723">
    <property type="term" value="F:RNA binding"/>
    <property type="evidence" value="ECO:0007669"/>
    <property type="project" value="InterPro"/>
</dbReference>
<dbReference type="AlphaFoldDB" id="B0EKX9"/>
<accession>B0EKX9</accession>
<feature type="domain" description="RNB" evidence="1">
    <location>
        <begin position="222"/>
        <end position="353"/>
    </location>
</feature>
<evidence type="ECO:0000313" key="2">
    <source>
        <dbReference type="EMBL" id="EDR24799.1"/>
    </source>
</evidence>
<dbReference type="GeneID" id="5883957"/>
<dbReference type="Pfam" id="PF00773">
    <property type="entry name" value="RNB"/>
    <property type="match status" value="1"/>
</dbReference>
<dbReference type="PANTHER" id="PTHR23355:SF9">
    <property type="entry name" value="DIS3-LIKE EXONUCLEASE 2"/>
    <property type="match status" value="1"/>
</dbReference>
<name>B0EKX9_ENTDS</name>
<dbReference type="InterPro" id="IPR050180">
    <property type="entry name" value="RNR_Ribonuclease"/>
</dbReference>
<gene>
    <name evidence="2" type="ORF">EDI_221750</name>
</gene>
<dbReference type="eggNOG" id="ENOG502RF71">
    <property type="taxonomic scope" value="Eukaryota"/>
</dbReference>
<dbReference type="PANTHER" id="PTHR23355">
    <property type="entry name" value="RIBONUCLEASE"/>
    <property type="match status" value="1"/>
</dbReference>
<dbReference type="OrthoDB" id="26735at2759"/>
<keyword evidence="3" id="KW-1185">Reference proteome</keyword>
<dbReference type="Proteomes" id="UP000008076">
    <property type="component" value="Unassembled WGS sequence"/>
</dbReference>
<evidence type="ECO:0000313" key="3">
    <source>
        <dbReference type="Proteomes" id="UP000008076"/>
    </source>
</evidence>
<dbReference type="GO" id="GO:0000932">
    <property type="term" value="C:P-body"/>
    <property type="evidence" value="ECO:0007669"/>
    <property type="project" value="TreeGrafter"/>
</dbReference>
<organism evidence="3">
    <name type="scientific">Entamoeba dispar (strain ATCC PRA-260 / SAW760)</name>
    <dbReference type="NCBI Taxonomy" id="370354"/>
    <lineage>
        <taxon>Eukaryota</taxon>
        <taxon>Amoebozoa</taxon>
        <taxon>Evosea</taxon>
        <taxon>Archamoebae</taxon>
        <taxon>Mastigamoebida</taxon>
        <taxon>Entamoebidae</taxon>
        <taxon>Entamoeba</taxon>
    </lineage>
</organism>
<evidence type="ECO:0000259" key="1">
    <source>
        <dbReference type="Pfam" id="PF00773"/>
    </source>
</evidence>
<dbReference type="InterPro" id="IPR012340">
    <property type="entry name" value="NA-bd_OB-fold"/>
</dbReference>
<dbReference type="KEGG" id="edi:EDI_221750"/>
<dbReference type="InterPro" id="IPR001900">
    <property type="entry name" value="RNase_II/R"/>
</dbReference>
<dbReference type="OMA" id="YTKQGDN"/>